<dbReference type="PRINTS" id="PR00132">
    <property type="entry name" value="GLHYDRLASE2"/>
</dbReference>
<dbReference type="InterPro" id="IPR044060">
    <property type="entry name" value="Bacterial_rp_domain"/>
</dbReference>
<dbReference type="Gene3D" id="2.60.120.260">
    <property type="entry name" value="Galactose-binding domain-like"/>
    <property type="match status" value="4"/>
</dbReference>
<dbReference type="Pfam" id="PF16355">
    <property type="entry name" value="DUF4982"/>
    <property type="match status" value="1"/>
</dbReference>
<evidence type="ECO:0000313" key="7">
    <source>
        <dbReference type="EMBL" id="MEQ2457152.1"/>
    </source>
</evidence>
<keyword evidence="5" id="KW-0732">Signal</keyword>
<dbReference type="Pfam" id="PF18998">
    <property type="entry name" value="Flg_new_2"/>
    <property type="match status" value="1"/>
</dbReference>
<organism evidence="7 8">
    <name type="scientific">Flavonifractor hominis</name>
    <dbReference type="NCBI Taxonomy" id="3133178"/>
    <lineage>
        <taxon>Bacteria</taxon>
        <taxon>Bacillati</taxon>
        <taxon>Bacillota</taxon>
        <taxon>Clostridia</taxon>
        <taxon>Eubacteriales</taxon>
        <taxon>Oscillospiraceae</taxon>
        <taxon>Flavonifractor</taxon>
    </lineage>
</organism>
<dbReference type="Gene3D" id="3.20.20.80">
    <property type="entry name" value="Glycosidases"/>
    <property type="match status" value="1"/>
</dbReference>
<dbReference type="InterPro" id="IPR000421">
    <property type="entry name" value="FA58C"/>
</dbReference>
<dbReference type="InterPro" id="IPR032311">
    <property type="entry name" value="DUF4982"/>
</dbReference>
<dbReference type="RefSeq" id="WP_349140922.1">
    <property type="nucleotide sequence ID" value="NZ_JBBMFT010000008.1"/>
</dbReference>
<dbReference type="PROSITE" id="PS50022">
    <property type="entry name" value="FA58C_3"/>
    <property type="match status" value="2"/>
</dbReference>
<feature type="non-terminal residue" evidence="7">
    <location>
        <position position="1671"/>
    </location>
</feature>
<dbReference type="Proteomes" id="UP001440599">
    <property type="component" value="Unassembled WGS sequence"/>
</dbReference>
<feature type="domain" description="F5/8 type C" evidence="6">
    <location>
        <begin position="1160"/>
        <end position="1310"/>
    </location>
</feature>
<evidence type="ECO:0000256" key="4">
    <source>
        <dbReference type="SAM" id="MobiDB-lite"/>
    </source>
</evidence>
<dbReference type="Pfam" id="PF00754">
    <property type="entry name" value="F5_F8_type_C"/>
    <property type="match status" value="2"/>
</dbReference>
<evidence type="ECO:0000259" key="6">
    <source>
        <dbReference type="PROSITE" id="PS50022"/>
    </source>
</evidence>
<dbReference type="InterPro" id="IPR008979">
    <property type="entry name" value="Galactose-bd-like_sf"/>
</dbReference>
<comment type="similarity">
    <text evidence="1">Belongs to the glycosyl hydrolase 2 family.</text>
</comment>
<feature type="signal peptide" evidence="5">
    <location>
        <begin position="1"/>
        <end position="26"/>
    </location>
</feature>
<evidence type="ECO:0000256" key="5">
    <source>
        <dbReference type="SAM" id="SignalP"/>
    </source>
</evidence>
<keyword evidence="3" id="KW-0326">Glycosidase</keyword>
<evidence type="ECO:0000256" key="2">
    <source>
        <dbReference type="ARBA" id="ARBA00022801"/>
    </source>
</evidence>
<dbReference type="InterPro" id="IPR051913">
    <property type="entry name" value="GH2_Domain-Containing"/>
</dbReference>
<dbReference type="Pfam" id="PF00703">
    <property type="entry name" value="Glyco_hydro_2"/>
    <property type="match status" value="1"/>
</dbReference>
<dbReference type="InterPro" id="IPR013783">
    <property type="entry name" value="Ig-like_fold"/>
</dbReference>
<protein>
    <submittedName>
        <fullName evidence="7">Discoidin domain-containing protein</fullName>
    </submittedName>
</protein>
<feature type="region of interest" description="Disordered" evidence="4">
    <location>
        <begin position="91"/>
        <end position="111"/>
    </location>
</feature>
<dbReference type="InterPro" id="IPR017853">
    <property type="entry name" value="GH"/>
</dbReference>
<dbReference type="SUPFAM" id="SSF49303">
    <property type="entry name" value="beta-Galactosidase/glucuronidase domain"/>
    <property type="match status" value="1"/>
</dbReference>
<sequence>MKPHATRILAWVLAASLLFSMTPVMAIDTPSVGSVAAAQSSGTISIGNLIDFHLMTPGQVKYQIASINPQGAELTVSSSNEAVATAQMTDTPSHVTGNQDLTCTADTPNERDDTREIEVTAHSPGTTTITVTATAPGYDETSVTFSVNVLEAVNEGTRRTDTSIDSGWKFALATDLPAGLTPEQISDPSFDLSSFADVNLPHTWNIDDVENQLSKHYGVGYYRKEITLSSQDYAGKQIFIDFGAANKVSDLYINGQYVGTHKGGYARFRYDITDVVSLDQTNVVVMKVDNSVGNSVMPLSGGFAYHGSIYRDSYIISTDPVAFDKLDYGSSGIYLTQSDVSKTSATLNVKAKVHNYGDAAQTVQVNAVLYQQDGRTPVTQLTDTLVLQAGEDGTYSQDYTLSDPHLWNGRIDPYQYVVEVTLEQDGVILERVRERIGFRFFEILPVDDPRAEDGAFLLNGEPYLLAGVAMHQDWENKGNALTHRQIDENIAFVSEIGATCLRLSHYQHDRYTYDLASERGIVTWAEIPNVDAVGAQDTGFLENAKQQLTELIRQNYNATGILMWGIHNEQRTQNAWVQQVLDELYQLAHQEDPTRYVTLATNGSASTAFSWQADISAWNMYYGWYSGNSVEGFGPWIDGIKNFALKNESVGSPAVPVNKRIGMSEYGAGSSIWSHELFPPDRITDRSEFQSEEFANKSHESHWQQIRERPWIWGTFIWNMFDFAQPGVVSEGGIVSRNTKGLMSFDRSLKKDQFYFYKANWSEDPVVYISSRRFDQRYADENYVRVYSNLDEVELFVNGVSAGVIRRTDPALPNTEEGNLIRDPSLGIFHFDGDAVQLHQIGDYEITAVGRIYGEDGSVTSTYCDTVTLSRLQDNRIGLTSQVYMIDSVNRTISKVPKDTTVEQFRANLDVLYNGTLRILDAEGNDLSDQPQALITLQTTVEVTAEDGVTKEVYTLADTPISAGASATASPSKAGYEAEYLTDSDLETYWNASSASYPQYFEIDLGANTYLYKCSTLFFGTEPRSYQYTISVSSNGTDYTQVVDRTQNTQSAWVTDDLDGLVRARYVRMELTGVKNGYNAAVHEFMAYGFRVDSEEYIVDSDAMEILGVAPSTTAEALLRKSSIAGNYAQAQVIDAQGQPVAGSAPIGENASLQISAENGGSVSYRIREDSSTATPVSQNKPISDVFDLKAGSSASYINDGNADTFWNATNGFDPARYVVIDLGAEYWLSNCEIDFYQGSNKRYYQYRISGSLDGSDFTLLVDGSGNTDQEQVSHDLGAPVRYLKLEITGCTGSLTNMAAAVKELRAYGWTMSGTYQVNHEEQTISGVVDMTPVERFLQDLKLRGNGAALLLQDGQPVEHTGFVRDGMTLRVSDLDGQHAVDYTIVTGMDDTPISRNKPASGACKADSDPAFAVDGDPDTFWNGPMHTTDGKEYAEYPAVLTIDLSNGEYVNGKEIEYHITEVVTNWMETYGRSYQFTYTVIPQIGVPSLWHDASENQANGSITITDRENSGFDYGASQFQISVDGRTPDLEWLAAAIREVDVYGWYLGSNVYTVEDGSIQNVPEGTDVDTLRQNLELRGNYLYALCTADGEPVTTGTVASGMNVVITDRIGQTFTYTITVGEVPEQYTVTVKTQGEGDASAAPTTAAEGDTVTLTAQAAEGWHFVKWTSE</sequence>
<name>A0ABV1ETC5_9FIRM</name>
<dbReference type="EMBL" id="JBBMFT010000008">
    <property type="protein sequence ID" value="MEQ2457152.1"/>
    <property type="molecule type" value="Genomic_DNA"/>
</dbReference>
<proteinExistence type="inferred from homology"/>
<reference evidence="7 8" key="1">
    <citation type="submission" date="2024-03" db="EMBL/GenBank/DDBJ databases">
        <title>Human intestinal bacterial collection.</title>
        <authorList>
            <person name="Pauvert C."/>
            <person name="Hitch T.C.A."/>
            <person name="Clavel T."/>
        </authorList>
    </citation>
    <scope>NUCLEOTIDE SEQUENCE [LARGE SCALE GENOMIC DNA]</scope>
    <source>
        <strain evidence="7 8">CLA-AP-H34</strain>
    </source>
</reference>
<dbReference type="SUPFAM" id="SSF49785">
    <property type="entry name" value="Galactose-binding domain-like"/>
    <property type="match status" value="3"/>
</dbReference>
<dbReference type="InterPro" id="IPR006104">
    <property type="entry name" value="Glyco_hydro_2_N"/>
</dbReference>
<keyword evidence="8" id="KW-1185">Reference proteome</keyword>
<dbReference type="Pfam" id="PF02837">
    <property type="entry name" value="Glyco_hydro_2_N"/>
    <property type="match status" value="1"/>
</dbReference>
<dbReference type="InterPro" id="IPR006101">
    <property type="entry name" value="Glyco_hydro_2"/>
</dbReference>
<feature type="chain" id="PRO_5045414074" evidence="5">
    <location>
        <begin position="27"/>
        <end position="1671"/>
    </location>
</feature>
<dbReference type="SUPFAM" id="SSF51445">
    <property type="entry name" value="(Trans)glycosidases"/>
    <property type="match status" value="1"/>
</dbReference>
<feature type="compositionally biased region" description="Polar residues" evidence="4">
    <location>
        <begin position="91"/>
        <end position="107"/>
    </location>
</feature>
<dbReference type="Pfam" id="PF02836">
    <property type="entry name" value="Glyco_hydro_2_C"/>
    <property type="match status" value="1"/>
</dbReference>
<dbReference type="Gene3D" id="2.60.40.10">
    <property type="entry name" value="Immunoglobulins"/>
    <property type="match status" value="2"/>
</dbReference>
<evidence type="ECO:0000256" key="1">
    <source>
        <dbReference type="ARBA" id="ARBA00007401"/>
    </source>
</evidence>
<dbReference type="InterPro" id="IPR006102">
    <property type="entry name" value="Ig-like_GH2"/>
</dbReference>
<feature type="domain" description="F5/8 type C" evidence="6">
    <location>
        <begin position="942"/>
        <end position="1090"/>
    </location>
</feature>
<dbReference type="InterPro" id="IPR036156">
    <property type="entry name" value="Beta-gal/glucu_dom_sf"/>
</dbReference>
<gene>
    <name evidence="7" type="ORF">WMO45_11510</name>
</gene>
<accession>A0ABV1ETC5</accession>
<comment type="caution">
    <text evidence="7">The sequence shown here is derived from an EMBL/GenBank/DDBJ whole genome shotgun (WGS) entry which is preliminary data.</text>
</comment>
<dbReference type="InterPro" id="IPR006103">
    <property type="entry name" value="Glyco_hydro_2_cat"/>
</dbReference>
<evidence type="ECO:0000313" key="8">
    <source>
        <dbReference type="Proteomes" id="UP001440599"/>
    </source>
</evidence>
<dbReference type="PANTHER" id="PTHR42732:SF1">
    <property type="entry name" value="BETA-MANNOSIDASE"/>
    <property type="match status" value="1"/>
</dbReference>
<evidence type="ECO:0000256" key="3">
    <source>
        <dbReference type="ARBA" id="ARBA00023295"/>
    </source>
</evidence>
<dbReference type="PANTHER" id="PTHR42732">
    <property type="entry name" value="BETA-GALACTOSIDASE"/>
    <property type="match status" value="1"/>
</dbReference>
<keyword evidence="2" id="KW-0378">Hydrolase</keyword>